<accession>A0AAN7BF98</accession>
<dbReference type="Pfam" id="PF14856">
    <property type="entry name" value="Hce2"/>
    <property type="match status" value="1"/>
</dbReference>
<gene>
    <name evidence="3" type="ORF">QBC38DRAFT_504476</name>
</gene>
<keyword evidence="1" id="KW-0732">Signal</keyword>
<dbReference type="InterPro" id="IPR029226">
    <property type="entry name" value="Ecp2-like"/>
</dbReference>
<feature type="domain" description="Ecp2 effector protein-like" evidence="2">
    <location>
        <begin position="79"/>
        <end position="143"/>
    </location>
</feature>
<dbReference type="AlphaFoldDB" id="A0AAN7BF98"/>
<reference evidence="3" key="1">
    <citation type="journal article" date="2023" name="Mol. Phylogenet. Evol.">
        <title>Genome-scale phylogeny and comparative genomics of the fungal order Sordariales.</title>
        <authorList>
            <person name="Hensen N."/>
            <person name="Bonometti L."/>
            <person name="Westerberg I."/>
            <person name="Brannstrom I.O."/>
            <person name="Guillou S."/>
            <person name="Cros-Aarteil S."/>
            <person name="Calhoun S."/>
            <person name="Haridas S."/>
            <person name="Kuo A."/>
            <person name="Mondo S."/>
            <person name="Pangilinan J."/>
            <person name="Riley R."/>
            <person name="LaButti K."/>
            <person name="Andreopoulos B."/>
            <person name="Lipzen A."/>
            <person name="Chen C."/>
            <person name="Yan M."/>
            <person name="Daum C."/>
            <person name="Ng V."/>
            <person name="Clum A."/>
            <person name="Steindorff A."/>
            <person name="Ohm R.A."/>
            <person name="Martin F."/>
            <person name="Silar P."/>
            <person name="Natvig D.O."/>
            <person name="Lalanne C."/>
            <person name="Gautier V."/>
            <person name="Ament-Velasquez S.L."/>
            <person name="Kruys A."/>
            <person name="Hutchinson M.I."/>
            <person name="Powell A.J."/>
            <person name="Barry K."/>
            <person name="Miller A.N."/>
            <person name="Grigoriev I.V."/>
            <person name="Debuchy R."/>
            <person name="Gladieux P."/>
            <person name="Hiltunen Thoren M."/>
            <person name="Johannesson H."/>
        </authorList>
    </citation>
    <scope>NUCLEOTIDE SEQUENCE</scope>
    <source>
        <strain evidence="3">CBS 990.96</strain>
    </source>
</reference>
<feature type="chain" id="PRO_5042991242" description="Ecp2 effector protein-like domain-containing protein" evidence="1">
    <location>
        <begin position="16"/>
        <end position="161"/>
    </location>
</feature>
<name>A0AAN7BF98_9PEZI</name>
<dbReference type="EMBL" id="MU865503">
    <property type="protein sequence ID" value="KAK4221933.1"/>
    <property type="molecule type" value="Genomic_DNA"/>
</dbReference>
<protein>
    <recommendedName>
        <fullName evidence="2">Ecp2 effector protein-like domain-containing protein</fullName>
    </recommendedName>
</protein>
<evidence type="ECO:0000256" key="1">
    <source>
        <dbReference type="SAM" id="SignalP"/>
    </source>
</evidence>
<sequence>MRFTNILAFATAVTAAAVPGKTATFTLVNGTTVTVLVHPGVKLKRREEVAGITPNGDKLSKRFIWLSRSPDQCGLSTITWETNSGDWLRIAIANTCVFGIKSSRFTGIQVDSTNVYDITKDSIDVSKISGSPSRVGAEGGMQCAYTGASGTAGADWAIFFN</sequence>
<proteinExistence type="predicted"/>
<feature type="signal peptide" evidence="1">
    <location>
        <begin position="1"/>
        <end position="15"/>
    </location>
</feature>
<keyword evidence="4" id="KW-1185">Reference proteome</keyword>
<dbReference type="Proteomes" id="UP001301958">
    <property type="component" value="Unassembled WGS sequence"/>
</dbReference>
<evidence type="ECO:0000313" key="4">
    <source>
        <dbReference type="Proteomes" id="UP001301958"/>
    </source>
</evidence>
<evidence type="ECO:0000313" key="3">
    <source>
        <dbReference type="EMBL" id="KAK4221933.1"/>
    </source>
</evidence>
<organism evidence="3 4">
    <name type="scientific">Podospora fimiseda</name>
    <dbReference type="NCBI Taxonomy" id="252190"/>
    <lineage>
        <taxon>Eukaryota</taxon>
        <taxon>Fungi</taxon>
        <taxon>Dikarya</taxon>
        <taxon>Ascomycota</taxon>
        <taxon>Pezizomycotina</taxon>
        <taxon>Sordariomycetes</taxon>
        <taxon>Sordariomycetidae</taxon>
        <taxon>Sordariales</taxon>
        <taxon>Podosporaceae</taxon>
        <taxon>Podospora</taxon>
    </lineage>
</organism>
<evidence type="ECO:0000259" key="2">
    <source>
        <dbReference type="Pfam" id="PF14856"/>
    </source>
</evidence>
<reference evidence="3" key="2">
    <citation type="submission" date="2023-05" db="EMBL/GenBank/DDBJ databases">
        <authorList>
            <consortium name="Lawrence Berkeley National Laboratory"/>
            <person name="Steindorff A."/>
            <person name="Hensen N."/>
            <person name="Bonometti L."/>
            <person name="Westerberg I."/>
            <person name="Brannstrom I.O."/>
            <person name="Guillou S."/>
            <person name="Cros-Aarteil S."/>
            <person name="Calhoun S."/>
            <person name="Haridas S."/>
            <person name="Kuo A."/>
            <person name="Mondo S."/>
            <person name="Pangilinan J."/>
            <person name="Riley R."/>
            <person name="Labutti K."/>
            <person name="Andreopoulos B."/>
            <person name="Lipzen A."/>
            <person name="Chen C."/>
            <person name="Yanf M."/>
            <person name="Daum C."/>
            <person name="Ng V."/>
            <person name="Clum A."/>
            <person name="Ohm R."/>
            <person name="Martin F."/>
            <person name="Silar P."/>
            <person name="Natvig D."/>
            <person name="Lalanne C."/>
            <person name="Gautier V."/>
            <person name="Ament-Velasquez S.L."/>
            <person name="Kruys A."/>
            <person name="Hutchinson M.I."/>
            <person name="Powell A.J."/>
            <person name="Barry K."/>
            <person name="Miller A.N."/>
            <person name="Grigoriev I.V."/>
            <person name="Debuchy R."/>
            <person name="Gladieux P."/>
            <person name="Thoren M.H."/>
            <person name="Johannesson H."/>
        </authorList>
    </citation>
    <scope>NUCLEOTIDE SEQUENCE</scope>
    <source>
        <strain evidence="3">CBS 990.96</strain>
    </source>
</reference>
<comment type="caution">
    <text evidence="3">The sequence shown here is derived from an EMBL/GenBank/DDBJ whole genome shotgun (WGS) entry which is preliminary data.</text>
</comment>